<keyword evidence="3" id="KW-1185">Reference proteome</keyword>
<accession>A0AAV4FQ52</accession>
<dbReference type="Proteomes" id="UP000762676">
    <property type="component" value="Unassembled WGS sequence"/>
</dbReference>
<feature type="domain" description="Gliding motility protein SprA N-terminal" evidence="1">
    <location>
        <begin position="1113"/>
        <end position="1602"/>
    </location>
</feature>
<name>A0AAV4FQ52_9GAST</name>
<evidence type="ECO:0000313" key="2">
    <source>
        <dbReference type="EMBL" id="GFR75437.1"/>
    </source>
</evidence>
<dbReference type="InterPro" id="IPR026377">
    <property type="entry name" value="Cell_surface_SprA"/>
</dbReference>
<sequence length="2353" mass="268183">MAEIKPKDPDLILSEYTYEPKTDRYIYTKTIGNFNLVPPRVLTPREYYELKMKENMKWYFKEKSDAVSGLNPKSQKNLLPGYYKISSKFYETLFGNEELNFITVGAFEVDLGVRHQRIDNPSIITANRTSTIIDFDQRFNIGVTANIGSRLRILLNYDTQSTFNFQNIAKIQYVRPSGSELVKESLNTKSLDTAPLLDKKGIEDTTSVVEQSKRKGEGVLNLTDNDFRNVATEIAKEELIVDDGIVKKFDIGNVSMPLNSALISGPQSLFGVMTQLQFGKTTVTAAIADQRSQTKRVHAQGGKIFQEFDFSALDYDQNRHYFLGQIFRDRYNKALEHYPFVNSKFQITRIEVWVTNRSRQTSNVRNIVALQDLGEPNISKTHINRKAPADFFNGDPDDLPNNNANDFDPETIGTTSVLNDGIRELATVRNGFELPNMVQGSDYSILENAQKLQEEKDFTVNKKLGYISLNKTLSSDEILAVAYQYSYEGKIYQVGEFANGSGIESTQADDTNKIKNKALVLKMLKSNITNVNEPIWDLMMKNIYNINAYKISEEDFSLNIYYADPSPINYITPVDESSWDKDLSGQLLLKILHFDNLDFYKNPSSDGDGFFDFIEGITINSESGRIIFTKVEPFGNHMHQILGGGDYDNTSNYNANQQKYVYKTMYDQTKAKTLQDFQKNKYLIKGRYKSESGGGISLGAFNIPRGSVKVTVGGRILQEGIDYTVNYQSGYLRILDPSLENSNTPIDIKLENNAVFARQNKRFYGFNVEHRLNDKLLLGATWLNLNEKPLTQKVSYGAESVDNSIYGFKSTYSTELPFLTRLLNKIPTIDTDTPSELTFKGEVAYIAPSAPSATNLNGKVTTYIDDFEGAQIFNSIKGARGWHLSSVPDGFGGNNSKNNDITSGYNRAKMAWYTIDPIFYTTARPTEITNEDVSLNATRRIFIKELFEQQDVAQGQTTVQNTLDLAYYPNEKGPYNNNPNNFRNSDPNKKWAGIMRALPFTNLEKTNVEYLQFWILDPYTDPQYRNNKGKLYINIGKISEDILKDGRKQYENGLGEPGQPEYTTKTAWGKVPSSQSLIYAFDSNPASRKLQDVGLDGLNDSEEVAIYGNNPPEDPALDNYKFYLATSGNVLERYKNYNGTDGNSPVQVQDNERGAVVIPDAEDVDRDQTMNTIDSYYQYQVALGMNISTSSKYVASIKETTVQTIDNNTIKSRWIQYKIPITKPDKIIGNLNDLRSVSHIRLFLSGFDSPIVVRFGTLDLVGKSWRTYEESLQSNNDNPKDDGTKFEVNTVNIQENETRKPIPYKLPPNIKRQVLNVNNSFVRQNEQSLSLNIQHLEKEDARAVFRRVDYDFRQYKNLELFIHAENLKNNSLYDNELLAFIRLGTDLTDNYYQVELPLKITTHGARNTDMIWPKDNQLLLPFDKLISMKAKRVGKGSYTDIIFYSEDLKEVAEFTQRKNNEKRYAIKGNPSLARITTIMIGVKNSTQKPLSGEVWFNELRISELENTDGWATVGELNLNIADFANISGSGKISSIGFGNIEQTPNERNLQDSKHFEVLTSVNAGQLLPQKWSMTIPFSYNQSQKLITPKYDPFYQDVILEKRMDNTSEEKRDDVLDQALDYTRTYGFNLLGVRKNKSGGNPHFYDLENLSADYSYSNTKKNNYQIESLSDRWVKTGLNYTYRSNNPFFEPFKNSRGILSKEYMKLFKDINFNPLPTSITSSSYFSRNFKEQCFRQIQSDGIDNRLLVKRPSLQLRNYLFDLQYAMVFNLTKSLQLDYTASSNRIVKNYFQKDVKGNNRIDSKGNPLIDRGFDLWDDFWNLGDANTYNHRLELSYKIPINKLPYLDFINSNYNYTADFQWIRGSDVITKLAKEKINTVQNAARHTLTGALDFNRLYDKLGVNIDEKTGFSKIGLGLVTMIKRGNASINLQSGTVLPGYTGTPSFLGTLDPSFGFIFGDQANILDKTASRGLLTTYEDFNEFYTQKESVEENYNISLEPFKGLIIDLKANRRRNENYQESFRVVNDSENNNFQYEKLSGVRSGSFSVSTNLIATSFFTSKTNFSKAFNDFKANRQIVARRLAKEKGIDLTNSKNYDSQYPKGFSRTNQAVLIPSFLVAYKGSNVAHISLDPLSSVPLPNWDVKFTGLMNLEAFQNTFNRFSIRHAYTSNFNINSYRTNLDYKPNAMDKKGDYINELVFGSFTLNERFSPLLNLAFELKNSFSFNLEISRIRLLTLSFDNNLLTEVNSKDYQLGMGYIFRDISITSSVFGPFKGNINIKLALTYKDDATYLRNLDVKKTQVSSGTDNISGKLTADYTISKNFNAIFYYDHNFAGYKISTAFPTTTIRAGFTLRYTF</sequence>
<proteinExistence type="predicted"/>
<dbReference type="Pfam" id="PF14349">
    <property type="entry name" value="SprA_N"/>
    <property type="match status" value="2"/>
</dbReference>
<dbReference type="InterPro" id="IPR025684">
    <property type="entry name" value="SprA_N_dom"/>
</dbReference>
<dbReference type="EMBL" id="BMAT01004542">
    <property type="protein sequence ID" value="GFR75437.1"/>
    <property type="molecule type" value="Genomic_DNA"/>
</dbReference>
<evidence type="ECO:0000313" key="3">
    <source>
        <dbReference type="Proteomes" id="UP000762676"/>
    </source>
</evidence>
<gene>
    <name evidence="2" type="ORF">ElyMa_002188400</name>
</gene>
<dbReference type="NCBIfam" id="TIGR04189">
    <property type="entry name" value="surface_SprA"/>
    <property type="match status" value="1"/>
</dbReference>
<reference evidence="2 3" key="1">
    <citation type="journal article" date="2021" name="Elife">
        <title>Chloroplast acquisition without the gene transfer in kleptoplastic sea slugs, Plakobranchus ocellatus.</title>
        <authorList>
            <person name="Maeda T."/>
            <person name="Takahashi S."/>
            <person name="Yoshida T."/>
            <person name="Shimamura S."/>
            <person name="Takaki Y."/>
            <person name="Nagai Y."/>
            <person name="Toyoda A."/>
            <person name="Suzuki Y."/>
            <person name="Arimoto A."/>
            <person name="Ishii H."/>
            <person name="Satoh N."/>
            <person name="Nishiyama T."/>
            <person name="Hasebe M."/>
            <person name="Maruyama T."/>
            <person name="Minagawa J."/>
            <person name="Obokata J."/>
            <person name="Shigenobu S."/>
        </authorList>
    </citation>
    <scope>NUCLEOTIDE SEQUENCE [LARGE SCALE GENOMIC DNA]</scope>
</reference>
<organism evidence="2 3">
    <name type="scientific">Elysia marginata</name>
    <dbReference type="NCBI Taxonomy" id="1093978"/>
    <lineage>
        <taxon>Eukaryota</taxon>
        <taxon>Metazoa</taxon>
        <taxon>Spiralia</taxon>
        <taxon>Lophotrochozoa</taxon>
        <taxon>Mollusca</taxon>
        <taxon>Gastropoda</taxon>
        <taxon>Heterobranchia</taxon>
        <taxon>Euthyneura</taxon>
        <taxon>Panpulmonata</taxon>
        <taxon>Sacoglossa</taxon>
        <taxon>Placobranchoidea</taxon>
        <taxon>Plakobranchidae</taxon>
        <taxon>Elysia</taxon>
    </lineage>
</organism>
<feature type="domain" description="Gliding motility protein SprA N-terminal" evidence="1">
    <location>
        <begin position="12"/>
        <end position="487"/>
    </location>
</feature>
<protein>
    <submittedName>
        <fullName evidence="2">Cell surface protein SprA</fullName>
    </submittedName>
</protein>
<evidence type="ECO:0000259" key="1">
    <source>
        <dbReference type="Pfam" id="PF14349"/>
    </source>
</evidence>
<comment type="caution">
    <text evidence="2">The sequence shown here is derived from an EMBL/GenBank/DDBJ whole genome shotgun (WGS) entry which is preliminary data.</text>
</comment>